<sequence>MAASIRNTFNVEPAVRSFSSEHPIFTLESNIMSSTSFLCCYSTDDRHRRRALDILHSARMREGVWDSLKLASMLESAFPELKLHATTSTA</sequence>
<evidence type="ECO:0000313" key="2">
    <source>
        <dbReference type="Proteomes" id="UP001600888"/>
    </source>
</evidence>
<name>A0ABR4DQI4_9PEZI</name>
<proteinExistence type="predicted"/>
<dbReference type="Proteomes" id="UP001600888">
    <property type="component" value="Unassembled WGS sequence"/>
</dbReference>
<accession>A0ABR4DQI4</accession>
<evidence type="ECO:0000313" key="1">
    <source>
        <dbReference type="EMBL" id="KAL2272653.1"/>
    </source>
</evidence>
<reference evidence="1 2" key="1">
    <citation type="submission" date="2024-03" db="EMBL/GenBank/DDBJ databases">
        <title>A high-quality draft genome sequence of Diaporthe vaccinii, a causative agent of upright dieback and viscid rot disease in cranberry plants.</title>
        <authorList>
            <person name="Sarrasin M."/>
            <person name="Lang B.F."/>
            <person name="Burger G."/>
        </authorList>
    </citation>
    <scope>NUCLEOTIDE SEQUENCE [LARGE SCALE GENOMIC DNA]</scope>
    <source>
        <strain evidence="1 2">IS7</strain>
    </source>
</reference>
<keyword evidence="2" id="KW-1185">Reference proteome</keyword>
<gene>
    <name evidence="1" type="ORF">FJTKL_06262</name>
</gene>
<protein>
    <submittedName>
        <fullName evidence="1">Uncharacterized protein</fullName>
    </submittedName>
</protein>
<organism evidence="1 2">
    <name type="scientific">Diaporthe vaccinii</name>
    <dbReference type="NCBI Taxonomy" id="105482"/>
    <lineage>
        <taxon>Eukaryota</taxon>
        <taxon>Fungi</taxon>
        <taxon>Dikarya</taxon>
        <taxon>Ascomycota</taxon>
        <taxon>Pezizomycotina</taxon>
        <taxon>Sordariomycetes</taxon>
        <taxon>Sordariomycetidae</taxon>
        <taxon>Diaporthales</taxon>
        <taxon>Diaporthaceae</taxon>
        <taxon>Diaporthe</taxon>
        <taxon>Diaporthe eres species complex</taxon>
    </lineage>
</organism>
<comment type="caution">
    <text evidence="1">The sequence shown here is derived from an EMBL/GenBank/DDBJ whole genome shotgun (WGS) entry which is preliminary data.</text>
</comment>
<dbReference type="EMBL" id="JBAWTH010000223">
    <property type="protein sequence ID" value="KAL2272653.1"/>
    <property type="molecule type" value="Genomic_DNA"/>
</dbReference>